<evidence type="ECO:0000313" key="7">
    <source>
        <dbReference type="EMBL" id="PAV06537.1"/>
    </source>
</evidence>
<dbReference type="EMBL" id="LWMS01000002">
    <property type="protein sequence ID" value="PWL09032.1"/>
    <property type="molecule type" value="Genomic_DNA"/>
</dbReference>
<dbReference type="Proteomes" id="UP000246004">
    <property type="component" value="Unassembled WGS sequence"/>
</dbReference>
<sequence length="336" mass="38727">MDVIEKVRNKKVLELLDESDKITRKYHGRDVTLERAIFLSWYCEKGDCKFCYMSSQKDRIDEPEKARRHVKGIYAEAELTKRMGWNIEFLSGGYGIYSTDEIREISETIYDITDNPVWLNIGITDELDQYGDEIVGITGAVETANPKFHDEVCPSKSMDDIKNMLITAGELGFKKAITIIIGLGEEIDHLNDLFDLIEELDIDRIIFYSLNPHPDTDYCLTPQPASLYYASIVAAVRIRFPEIEIITGTWTDNLANIGVLLKAGSNGLTKFPLFKMYGNRYGRRVEEEVYWADRDLKGSFSDMSRLEGDNFLRPELEPFIQRYIDMCYDNVKIKKI</sequence>
<dbReference type="OrthoDB" id="67071at2157"/>
<dbReference type="EC" id="2.8.1.6" evidence="8"/>
<proteinExistence type="predicted"/>
<protein>
    <submittedName>
        <fullName evidence="8">Biotin synthase</fullName>
        <ecNumber evidence="8">2.8.1.6</ecNumber>
    </submittedName>
    <submittedName>
        <fullName evidence="7">Radical SAM protein</fullName>
    </submittedName>
</protein>
<dbReference type="SUPFAM" id="SSF102114">
    <property type="entry name" value="Radical SAM enzymes"/>
    <property type="match status" value="1"/>
</dbReference>
<evidence type="ECO:0000256" key="1">
    <source>
        <dbReference type="ARBA" id="ARBA00022485"/>
    </source>
</evidence>
<dbReference type="InterPro" id="IPR006638">
    <property type="entry name" value="Elp3/MiaA/NifB-like_rSAM"/>
</dbReference>
<dbReference type="CDD" id="cd01335">
    <property type="entry name" value="Radical_SAM"/>
    <property type="match status" value="1"/>
</dbReference>
<keyword evidence="5" id="KW-0411">Iron-sulfur</keyword>
<keyword evidence="8" id="KW-0808">Transferase</keyword>
<evidence type="ECO:0000256" key="4">
    <source>
        <dbReference type="ARBA" id="ARBA00023004"/>
    </source>
</evidence>
<name>A0A2A2HB05_9EURY</name>
<evidence type="ECO:0000256" key="5">
    <source>
        <dbReference type="ARBA" id="ARBA00023014"/>
    </source>
</evidence>
<dbReference type="Pfam" id="PF04055">
    <property type="entry name" value="Radical_SAM"/>
    <property type="match status" value="1"/>
</dbReference>
<dbReference type="EMBL" id="LMVN01000029">
    <property type="protein sequence ID" value="PAV06537.1"/>
    <property type="molecule type" value="Genomic_DNA"/>
</dbReference>
<dbReference type="PANTHER" id="PTHR22976:SF2">
    <property type="entry name" value="BIOTIN SYNTHASE, MITOCHONDRIAL"/>
    <property type="match status" value="1"/>
</dbReference>
<dbReference type="GO" id="GO:0051539">
    <property type="term" value="F:4 iron, 4 sulfur cluster binding"/>
    <property type="evidence" value="ECO:0007669"/>
    <property type="project" value="UniProtKB-KW"/>
</dbReference>
<evidence type="ECO:0000313" key="10">
    <source>
        <dbReference type="Proteomes" id="UP000246004"/>
    </source>
</evidence>
<reference evidence="7 9" key="2">
    <citation type="journal article" date="2017" name="BMC Genomics">
        <title>Genomic analysis of methanogenic archaea reveals a shift towards energy conservation.</title>
        <authorList>
            <person name="Gilmore S.P."/>
            <person name="Henske J.K."/>
            <person name="Sexton J.A."/>
            <person name="Solomon K.V."/>
            <person name="Seppala S."/>
            <person name="Yoo J.I."/>
            <person name="Huyett L.M."/>
            <person name="Pressman A."/>
            <person name="Cogan J.Z."/>
            <person name="Kivenson V."/>
            <person name="Peng X."/>
            <person name="Tan Y."/>
            <person name="Valentine D.L."/>
            <person name="O'Malley M.A."/>
        </authorList>
    </citation>
    <scope>NUCLEOTIDE SEQUENCE [LARGE SCALE GENOMIC DNA]</scope>
    <source>
        <strain evidence="7 9">1R-7</strain>
    </source>
</reference>
<keyword evidence="1" id="KW-0004">4Fe-4S</keyword>
<dbReference type="Gene3D" id="3.20.20.70">
    <property type="entry name" value="Aldolase class I"/>
    <property type="match status" value="1"/>
</dbReference>
<accession>A0A2A2HB05</accession>
<keyword evidence="3" id="KW-0479">Metal-binding</keyword>
<keyword evidence="9" id="KW-1185">Reference proteome</keyword>
<keyword evidence="4" id="KW-0408">Iron</keyword>
<dbReference type="InterPro" id="IPR002684">
    <property type="entry name" value="Biotin_synth/BioAB"/>
</dbReference>
<dbReference type="NCBIfam" id="NF004911">
    <property type="entry name" value="PRK06267.1"/>
    <property type="match status" value="1"/>
</dbReference>
<dbReference type="GO" id="GO:0004076">
    <property type="term" value="F:biotin synthase activity"/>
    <property type="evidence" value="ECO:0007669"/>
    <property type="project" value="UniProtKB-EC"/>
</dbReference>
<comment type="caution">
    <text evidence="7">The sequence shown here is derived from an EMBL/GenBank/DDBJ whole genome shotgun (WGS) entry which is preliminary data.</text>
</comment>
<evidence type="ECO:0000256" key="2">
    <source>
        <dbReference type="ARBA" id="ARBA00022691"/>
    </source>
</evidence>
<gene>
    <name evidence="8" type="primary">bioB_1</name>
    <name evidence="7" type="ORF">ASJ82_04805</name>
    <name evidence="8" type="ORF">MSCUN_00990</name>
</gene>
<dbReference type="SFLD" id="SFLDS00029">
    <property type="entry name" value="Radical_SAM"/>
    <property type="match status" value="1"/>
</dbReference>
<dbReference type="InterPro" id="IPR013785">
    <property type="entry name" value="Aldolase_TIM"/>
</dbReference>
<dbReference type="Proteomes" id="UP000217528">
    <property type="component" value="Unassembled WGS sequence"/>
</dbReference>
<dbReference type="InterPro" id="IPR058240">
    <property type="entry name" value="rSAM_sf"/>
</dbReference>
<organism evidence="7 9">
    <name type="scientific">Methanosphaera cuniculi</name>
    <dbReference type="NCBI Taxonomy" id="1077256"/>
    <lineage>
        <taxon>Archaea</taxon>
        <taxon>Methanobacteriati</taxon>
        <taxon>Methanobacteriota</taxon>
        <taxon>Methanomada group</taxon>
        <taxon>Methanobacteria</taxon>
        <taxon>Methanobacteriales</taxon>
        <taxon>Methanobacteriaceae</taxon>
        <taxon>Methanosphaera</taxon>
    </lineage>
</organism>
<dbReference type="SMART" id="SM00729">
    <property type="entry name" value="Elp3"/>
    <property type="match status" value="1"/>
</dbReference>
<keyword evidence="2" id="KW-0949">S-adenosyl-L-methionine</keyword>
<dbReference type="GO" id="GO:0009102">
    <property type="term" value="P:biotin biosynthetic process"/>
    <property type="evidence" value="ECO:0007669"/>
    <property type="project" value="InterPro"/>
</dbReference>
<evidence type="ECO:0000313" key="8">
    <source>
        <dbReference type="EMBL" id="PWL09032.1"/>
    </source>
</evidence>
<evidence type="ECO:0000256" key="3">
    <source>
        <dbReference type="ARBA" id="ARBA00022723"/>
    </source>
</evidence>
<evidence type="ECO:0000313" key="9">
    <source>
        <dbReference type="Proteomes" id="UP000217528"/>
    </source>
</evidence>
<dbReference type="AlphaFoldDB" id="A0A2A2HB05"/>
<dbReference type="PROSITE" id="PS51918">
    <property type="entry name" value="RADICAL_SAM"/>
    <property type="match status" value="1"/>
</dbReference>
<dbReference type="RefSeq" id="WP_095609391.1">
    <property type="nucleotide sequence ID" value="NZ_CAUHCB010000008.1"/>
</dbReference>
<reference evidence="8 10" key="1">
    <citation type="submission" date="2016-04" db="EMBL/GenBank/DDBJ databases">
        <title>Genome sequence of Methanosphaera cuniculi DSM 4103.</title>
        <authorList>
            <person name="Poehlein A."/>
            <person name="Seedorf H."/>
            <person name="Daniel R."/>
        </authorList>
    </citation>
    <scope>NUCLEOTIDE SEQUENCE [LARGE SCALE GENOMIC DNA]</scope>
    <source>
        <strain evidence="8 10">DSM 4103</strain>
    </source>
</reference>
<dbReference type="PANTHER" id="PTHR22976">
    <property type="entry name" value="BIOTIN SYNTHASE"/>
    <property type="match status" value="1"/>
</dbReference>
<dbReference type="GO" id="GO:0051537">
    <property type="term" value="F:2 iron, 2 sulfur cluster binding"/>
    <property type="evidence" value="ECO:0007669"/>
    <property type="project" value="TreeGrafter"/>
</dbReference>
<dbReference type="GO" id="GO:0046872">
    <property type="term" value="F:metal ion binding"/>
    <property type="evidence" value="ECO:0007669"/>
    <property type="project" value="UniProtKB-KW"/>
</dbReference>
<feature type="domain" description="Radical SAM core" evidence="6">
    <location>
        <begin position="26"/>
        <end position="252"/>
    </location>
</feature>
<evidence type="ECO:0000259" key="6">
    <source>
        <dbReference type="PROSITE" id="PS51918"/>
    </source>
</evidence>
<dbReference type="InterPro" id="IPR007197">
    <property type="entry name" value="rSAM"/>
</dbReference>